<dbReference type="OrthoDB" id="448427at2759"/>
<dbReference type="AlphaFoldDB" id="A0A1K0H4G6"/>
<reference evidence="13" key="3">
    <citation type="submission" date="2018-08" db="EMBL/GenBank/DDBJ databases">
        <authorList>
            <person name="Guldener U."/>
        </authorList>
    </citation>
    <scope>NUCLEOTIDE SEQUENCE</scope>
    <source>
        <strain evidence="13">UB2</strain>
    </source>
</reference>
<dbReference type="EMBL" id="LT558120">
    <property type="protein sequence ID" value="SAM80556.1"/>
    <property type="molecule type" value="Genomic_DNA"/>
</dbReference>
<comment type="similarity">
    <text evidence="2 10">Belongs to the mitochondrial carrier (TC 2.A.29) family.</text>
</comment>
<dbReference type="Gene3D" id="1.50.40.10">
    <property type="entry name" value="Mitochondrial carrier domain"/>
    <property type="match status" value="1"/>
</dbReference>
<reference evidence="12" key="1">
    <citation type="submission" date="2016-04" db="EMBL/GenBank/DDBJ databases">
        <authorList>
            <person name="Evans L.H."/>
            <person name="Alamgir A."/>
            <person name="Owens N."/>
            <person name="Weber N.D."/>
            <person name="Virtaneva K."/>
            <person name="Barbian K."/>
            <person name="Babar A."/>
            <person name="Rosenke K."/>
        </authorList>
    </citation>
    <scope>NUCLEOTIDE SEQUENCE</scope>
    <source>
        <strain evidence="12">UB2112</strain>
    </source>
</reference>
<dbReference type="PANTHER" id="PTHR45618">
    <property type="entry name" value="MITOCHONDRIAL DICARBOXYLATE CARRIER-RELATED"/>
    <property type="match status" value="1"/>
</dbReference>
<dbReference type="EMBL" id="ULHB01000046">
    <property type="protein sequence ID" value="SYW79124.1"/>
    <property type="molecule type" value="Genomic_DNA"/>
</dbReference>
<keyword evidence="7" id="KW-0496">Mitochondrion</keyword>
<dbReference type="GO" id="GO:0055085">
    <property type="term" value="P:transmembrane transport"/>
    <property type="evidence" value="ECO:0007669"/>
    <property type="project" value="InterPro"/>
</dbReference>
<evidence type="ECO:0000256" key="4">
    <source>
        <dbReference type="ARBA" id="ARBA00022692"/>
    </source>
</evidence>
<evidence type="ECO:0000313" key="15">
    <source>
        <dbReference type="Proteomes" id="UP000658997"/>
    </source>
</evidence>
<dbReference type="Proteomes" id="UP000179920">
    <property type="component" value="Chromosome IV"/>
</dbReference>
<keyword evidence="3 10" id="KW-0813">Transport</keyword>
<reference evidence="14" key="2">
    <citation type="submission" date="2016-04" db="EMBL/GenBank/DDBJ databases">
        <authorList>
            <person name="Guldener U."/>
            <person name="Guldener U."/>
        </authorList>
    </citation>
    <scope>NUCLEOTIDE SEQUENCE [LARGE SCALE GENOMIC DNA]</scope>
    <source>
        <strain evidence="14">UB2112</strain>
    </source>
</reference>
<keyword evidence="4 9" id="KW-0812">Transmembrane</keyword>
<keyword evidence="8 9" id="KW-0472">Membrane</keyword>
<dbReference type="GO" id="GO:0031966">
    <property type="term" value="C:mitochondrial membrane"/>
    <property type="evidence" value="ECO:0007669"/>
    <property type="project" value="UniProtKB-SubCell"/>
</dbReference>
<evidence type="ECO:0000256" key="6">
    <source>
        <dbReference type="ARBA" id="ARBA00022989"/>
    </source>
</evidence>
<dbReference type="PRINTS" id="PR00926">
    <property type="entry name" value="MITOCARRIER"/>
</dbReference>
<dbReference type="FunFam" id="1.50.40.10:FF:000212">
    <property type="entry name" value="Putative dicarboxylic acid transmembrane transporter"/>
    <property type="match status" value="1"/>
</dbReference>
<name>A0A1K0H4G6_9BASI</name>
<evidence type="ECO:0000256" key="3">
    <source>
        <dbReference type="ARBA" id="ARBA00022448"/>
    </source>
</evidence>
<keyword evidence="15" id="KW-1185">Reference proteome</keyword>
<dbReference type="InterPro" id="IPR050391">
    <property type="entry name" value="Mito_Metabolite_Transporter"/>
</dbReference>
<evidence type="ECO:0000256" key="2">
    <source>
        <dbReference type="ARBA" id="ARBA00006375"/>
    </source>
</evidence>
<dbReference type="InterPro" id="IPR018108">
    <property type="entry name" value="MCP_transmembrane"/>
</dbReference>
<evidence type="ECO:0000256" key="11">
    <source>
        <dbReference type="SAM" id="MobiDB-lite"/>
    </source>
</evidence>
<dbReference type="InterPro" id="IPR002067">
    <property type="entry name" value="MCP"/>
</dbReference>
<feature type="repeat" description="Solcar" evidence="9">
    <location>
        <begin position="222"/>
        <end position="306"/>
    </location>
</feature>
<dbReference type="PROSITE" id="PS50920">
    <property type="entry name" value="SOLCAR"/>
    <property type="match status" value="3"/>
</dbReference>
<feature type="region of interest" description="Disordered" evidence="11">
    <location>
        <begin position="1"/>
        <end position="31"/>
    </location>
</feature>
<protein>
    <submittedName>
        <fullName evidence="13">Probable DIC1 - Mitochondrial dicarboxylate carrier protein</fullName>
    </submittedName>
    <submittedName>
        <fullName evidence="12">Probable DIC1-Mitochondrial dicarboxylate carrier protein</fullName>
    </submittedName>
</protein>
<evidence type="ECO:0000313" key="13">
    <source>
        <dbReference type="EMBL" id="SYW79124.1"/>
    </source>
</evidence>
<evidence type="ECO:0000256" key="7">
    <source>
        <dbReference type="ARBA" id="ARBA00023128"/>
    </source>
</evidence>
<dbReference type="Proteomes" id="UP000658997">
    <property type="component" value="Unassembled WGS sequence"/>
</dbReference>
<proteinExistence type="inferred from homology"/>
<dbReference type="Pfam" id="PF00153">
    <property type="entry name" value="Mito_carr"/>
    <property type="match status" value="3"/>
</dbReference>
<evidence type="ECO:0000256" key="1">
    <source>
        <dbReference type="ARBA" id="ARBA00004225"/>
    </source>
</evidence>
<evidence type="ECO:0000313" key="14">
    <source>
        <dbReference type="Proteomes" id="UP000179920"/>
    </source>
</evidence>
<dbReference type="InterPro" id="IPR023395">
    <property type="entry name" value="MCP_dom_sf"/>
</dbReference>
<organism evidence="12 14">
    <name type="scientific">Ustilago bromivora</name>
    <dbReference type="NCBI Taxonomy" id="307758"/>
    <lineage>
        <taxon>Eukaryota</taxon>
        <taxon>Fungi</taxon>
        <taxon>Dikarya</taxon>
        <taxon>Basidiomycota</taxon>
        <taxon>Ustilaginomycotina</taxon>
        <taxon>Ustilaginomycetes</taxon>
        <taxon>Ustilaginales</taxon>
        <taxon>Ustilaginaceae</taxon>
        <taxon>Ustilago</taxon>
    </lineage>
</organism>
<evidence type="ECO:0000256" key="8">
    <source>
        <dbReference type="ARBA" id="ARBA00023136"/>
    </source>
</evidence>
<evidence type="ECO:0000256" key="10">
    <source>
        <dbReference type="RuleBase" id="RU000488"/>
    </source>
</evidence>
<evidence type="ECO:0000313" key="12">
    <source>
        <dbReference type="EMBL" id="SAM80556.1"/>
    </source>
</evidence>
<gene>
    <name evidence="13" type="ORF">UBRO2_02808</name>
    <name evidence="12" type="ORF">UBRO_02473</name>
</gene>
<sequence>MSQPIASTSSRPVPSPPPRSRRNSSSQPPKKYPFYLGGTAASIAALFTHPLDLTKTRMQTASARQNMLSLMLKTHKQEGPRGLYVGLSASLLRQMTYSVTRFGAYDQLKEMMQKKNGDGKALGPLQMALCASAAGAAGGLAGNPADILLVRMTSDVNKKPADRYNYPNAISGLVRMTKEEGVGSLFRGLGPNTVRAVLMNASQLATYDVFKNLLLGSGYFCEGTALHFSASFMAGTVATTVCSPADVIKSRVMNAAGSGDGILKTLRKDLGKEGVGFLFRGWTPAWMRLSPNTIIVFVVLEKLRLLVDYTRAGKVIKEEGEANVQVKA</sequence>
<dbReference type="SUPFAM" id="SSF103506">
    <property type="entry name" value="Mitochondrial carrier"/>
    <property type="match status" value="1"/>
</dbReference>
<comment type="subcellular location">
    <subcellularLocation>
        <location evidence="1">Mitochondrion membrane</location>
        <topology evidence="1">Multi-pass membrane protein</topology>
    </subcellularLocation>
</comment>
<evidence type="ECO:0000256" key="9">
    <source>
        <dbReference type="PROSITE-ProRule" id="PRU00282"/>
    </source>
</evidence>
<keyword evidence="5" id="KW-0677">Repeat</keyword>
<feature type="repeat" description="Solcar" evidence="9">
    <location>
        <begin position="122"/>
        <end position="213"/>
    </location>
</feature>
<feature type="repeat" description="Solcar" evidence="9">
    <location>
        <begin position="32"/>
        <end position="111"/>
    </location>
</feature>
<keyword evidence="6" id="KW-1133">Transmembrane helix</keyword>
<evidence type="ECO:0000256" key="5">
    <source>
        <dbReference type="ARBA" id="ARBA00022737"/>
    </source>
</evidence>
<accession>A0A1K0H4G6</accession>